<keyword evidence="2" id="KW-1185">Reference proteome</keyword>
<reference evidence="2" key="1">
    <citation type="journal article" date="2010" name="Stand. Genomic Sci.">
        <title>Complete genome sequence of Thermocrinis albus type strain (HI 11/12T).</title>
        <authorList>
            <person name="Wirth R."/>
            <person name="Sikorski J."/>
            <person name="Brambilla E."/>
            <person name="Misra M."/>
            <person name="Lapidus A."/>
            <person name="Copeland A."/>
            <person name="Nolan M."/>
            <person name="Lucas S."/>
            <person name="Chen F."/>
            <person name="Tice H."/>
            <person name="Cheng J.F."/>
            <person name="Han C."/>
            <person name="Detter J.C."/>
            <person name="Tapia R."/>
            <person name="Bruce D."/>
            <person name="Goodwin L."/>
            <person name="Pitluck S."/>
            <person name="Pati A."/>
            <person name="Anderson I."/>
            <person name="Ivanova N."/>
            <person name="Mavromatis K."/>
            <person name="Mikhailova N."/>
            <person name="Chen A."/>
            <person name="Palaniappan K."/>
            <person name="Bilek Y."/>
            <person name="Hader T."/>
            <person name="Land M."/>
            <person name="Hauser L."/>
            <person name="Chang Y.J."/>
            <person name="Jeffries C.D."/>
            <person name="Tindall B.J."/>
            <person name="Rohde M."/>
            <person name="Goker M."/>
            <person name="Bristow J."/>
            <person name="Eisen J.A."/>
            <person name="Markowitz V."/>
            <person name="Hugenholtz P."/>
            <person name="Kyrpides N.C."/>
            <person name="Klenk H.P."/>
        </authorList>
    </citation>
    <scope>NUCLEOTIDE SEQUENCE [LARGE SCALE GENOMIC DNA]</scope>
    <source>
        <strain evidence="2">DSM 14484 / JCM 11386 / HI 11/12</strain>
    </source>
</reference>
<dbReference type="RefSeq" id="WP_012991896.1">
    <property type="nucleotide sequence ID" value="NC_013894.1"/>
</dbReference>
<dbReference type="AlphaFoldDB" id="D3SL60"/>
<organism evidence="1 2">
    <name type="scientific">Thermocrinis albus (strain DSM 14484 / JCM 11386 / HI 11/12)</name>
    <dbReference type="NCBI Taxonomy" id="638303"/>
    <lineage>
        <taxon>Bacteria</taxon>
        <taxon>Pseudomonadati</taxon>
        <taxon>Aquificota</taxon>
        <taxon>Aquificia</taxon>
        <taxon>Aquificales</taxon>
        <taxon>Aquificaceae</taxon>
        <taxon>Thermocrinis</taxon>
    </lineage>
</organism>
<sequence>MKRFFEENGNIFPLSGRTLLITEEEGIELDRNFFKILFQIPLLTITISDGNWGVELVSIQANQEEVFNLI</sequence>
<dbReference type="Proteomes" id="UP000002043">
    <property type="component" value="Chromosome"/>
</dbReference>
<protein>
    <submittedName>
        <fullName evidence="1">Uncharacterized protein</fullName>
    </submittedName>
</protein>
<name>D3SL60_THEAH</name>
<dbReference type="KEGG" id="tal:Thal_0857"/>
<dbReference type="eggNOG" id="ENOG5034C4A">
    <property type="taxonomic scope" value="Bacteria"/>
</dbReference>
<evidence type="ECO:0000313" key="1">
    <source>
        <dbReference type="EMBL" id="ADC89490.1"/>
    </source>
</evidence>
<evidence type="ECO:0000313" key="2">
    <source>
        <dbReference type="Proteomes" id="UP000002043"/>
    </source>
</evidence>
<dbReference type="HOGENOM" id="CLU_181517_0_0_0"/>
<proteinExistence type="predicted"/>
<gene>
    <name evidence="1" type="ordered locus">Thal_0857</name>
</gene>
<accession>D3SL60</accession>
<dbReference type="STRING" id="638303.Thal_0857"/>
<dbReference type="EMBL" id="CP001931">
    <property type="protein sequence ID" value="ADC89490.1"/>
    <property type="molecule type" value="Genomic_DNA"/>
</dbReference>